<accession>A0AAV5LLD2</accession>
<gene>
    <name evidence="1" type="ORF">SLEP1_g45909</name>
</gene>
<protein>
    <submittedName>
        <fullName evidence="1">Uncharacterized protein</fullName>
    </submittedName>
</protein>
<evidence type="ECO:0000313" key="2">
    <source>
        <dbReference type="Proteomes" id="UP001054252"/>
    </source>
</evidence>
<dbReference type="EMBL" id="BPVZ01000125">
    <property type="protein sequence ID" value="GKV37949.1"/>
    <property type="molecule type" value="Genomic_DNA"/>
</dbReference>
<name>A0AAV5LLD2_9ROSI</name>
<dbReference type="Proteomes" id="UP001054252">
    <property type="component" value="Unassembled WGS sequence"/>
</dbReference>
<proteinExistence type="predicted"/>
<reference evidence="1 2" key="1">
    <citation type="journal article" date="2021" name="Commun. Biol.">
        <title>The genome of Shorea leprosula (Dipterocarpaceae) highlights the ecological relevance of drought in aseasonal tropical rainforests.</title>
        <authorList>
            <person name="Ng K.K.S."/>
            <person name="Kobayashi M.J."/>
            <person name="Fawcett J.A."/>
            <person name="Hatakeyama M."/>
            <person name="Paape T."/>
            <person name="Ng C.H."/>
            <person name="Ang C.C."/>
            <person name="Tnah L.H."/>
            <person name="Lee C.T."/>
            <person name="Nishiyama T."/>
            <person name="Sese J."/>
            <person name="O'Brien M.J."/>
            <person name="Copetti D."/>
            <person name="Mohd Noor M.I."/>
            <person name="Ong R.C."/>
            <person name="Putra M."/>
            <person name="Sireger I.Z."/>
            <person name="Indrioko S."/>
            <person name="Kosugi Y."/>
            <person name="Izuno A."/>
            <person name="Isagi Y."/>
            <person name="Lee S.L."/>
            <person name="Shimizu K.K."/>
        </authorList>
    </citation>
    <scope>NUCLEOTIDE SEQUENCE [LARGE SCALE GENOMIC DNA]</scope>
    <source>
        <strain evidence="1">214</strain>
    </source>
</reference>
<evidence type="ECO:0000313" key="1">
    <source>
        <dbReference type="EMBL" id="GKV37949.1"/>
    </source>
</evidence>
<organism evidence="1 2">
    <name type="scientific">Rubroshorea leprosula</name>
    <dbReference type="NCBI Taxonomy" id="152421"/>
    <lineage>
        <taxon>Eukaryota</taxon>
        <taxon>Viridiplantae</taxon>
        <taxon>Streptophyta</taxon>
        <taxon>Embryophyta</taxon>
        <taxon>Tracheophyta</taxon>
        <taxon>Spermatophyta</taxon>
        <taxon>Magnoliopsida</taxon>
        <taxon>eudicotyledons</taxon>
        <taxon>Gunneridae</taxon>
        <taxon>Pentapetalae</taxon>
        <taxon>rosids</taxon>
        <taxon>malvids</taxon>
        <taxon>Malvales</taxon>
        <taxon>Dipterocarpaceae</taxon>
        <taxon>Rubroshorea</taxon>
    </lineage>
</organism>
<comment type="caution">
    <text evidence="1">The sequence shown here is derived from an EMBL/GenBank/DDBJ whole genome shotgun (WGS) entry which is preliminary data.</text>
</comment>
<dbReference type="AlphaFoldDB" id="A0AAV5LLD2"/>
<keyword evidence="2" id="KW-1185">Reference proteome</keyword>
<sequence length="35" mass="3706">MFHVGVGIEEGDKGDVCTDKIQELSDLGSLLISSL</sequence>